<dbReference type="InterPro" id="IPR009858">
    <property type="entry name" value="DUF1415"/>
</dbReference>
<dbReference type="Proteomes" id="UP000005801">
    <property type="component" value="Unassembled WGS sequence"/>
</dbReference>
<evidence type="ECO:0000313" key="1">
    <source>
        <dbReference type="EMBL" id="EDM80513.1"/>
    </source>
</evidence>
<dbReference type="eggNOG" id="COG3310">
    <property type="taxonomic scope" value="Bacteria"/>
</dbReference>
<keyword evidence="2" id="KW-1185">Reference proteome</keyword>
<sequence length="242" mass="27000">MTSPSSWPAGQAPSEAAVQAVHERYQVEVVEGLGLCPFARRSRELGRVHRPTYIAVDDQDCVEPREVAEDLAALIRARADTEIVLLTFPVPPAHPWRDPARFEEFLKALRPIWDALAPSEFFMVAFHPELRPPADRPLNRDSLVSLLRRSPDPVIQCVNATILEDVRAQAQASARERMLRELEAKDPALAALFARSIQPDPELSSDIAKQNFRNLGDAEGLARLDAAVAAVLDERNRRYGLE</sequence>
<organism evidence="1 2">
    <name type="scientific">Plesiocystis pacifica SIR-1</name>
    <dbReference type="NCBI Taxonomy" id="391625"/>
    <lineage>
        <taxon>Bacteria</taxon>
        <taxon>Pseudomonadati</taxon>
        <taxon>Myxococcota</taxon>
        <taxon>Polyangia</taxon>
        <taxon>Nannocystales</taxon>
        <taxon>Nannocystaceae</taxon>
        <taxon>Plesiocystis</taxon>
    </lineage>
</organism>
<dbReference type="RefSeq" id="WP_006970374.1">
    <property type="nucleotide sequence ID" value="NZ_ABCS01000010.1"/>
</dbReference>
<reference evidence="1 2" key="1">
    <citation type="submission" date="2007-06" db="EMBL/GenBank/DDBJ databases">
        <authorList>
            <person name="Shimkets L."/>
            <person name="Ferriera S."/>
            <person name="Johnson J."/>
            <person name="Kravitz S."/>
            <person name="Beeson K."/>
            <person name="Sutton G."/>
            <person name="Rogers Y.-H."/>
            <person name="Friedman R."/>
            <person name="Frazier M."/>
            <person name="Venter J.C."/>
        </authorList>
    </citation>
    <scope>NUCLEOTIDE SEQUENCE [LARGE SCALE GENOMIC DNA]</scope>
    <source>
        <strain evidence="1 2">SIR-1</strain>
    </source>
</reference>
<gene>
    <name evidence="1" type="ORF">PPSIR1_41919</name>
</gene>
<proteinExistence type="predicted"/>
<evidence type="ECO:0000313" key="2">
    <source>
        <dbReference type="Proteomes" id="UP000005801"/>
    </source>
</evidence>
<dbReference type="Pfam" id="PF07209">
    <property type="entry name" value="DUF1415"/>
    <property type="match status" value="1"/>
</dbReference>
<dbReference type="EMBL" id="ABCS01000010">
    <property type="protein sequence ID" value="EDM80513.1"/>
    <property type="molecule type" value="Genomic_DNA"/>
</dbReference>
<comment type="caution">
    <text evidence="1">The sequence shown here is derived from an EMBL/GenBank/DDBJ whole genome shotgun (WGS) entry which is preliminary data.</text>
</comment>
<accession>A6G0X5</accession>
<name>A6G0X5_9BACT</name>
<dbReference type="AlphaFoldDB" id="A6G0X5"/>
<evidence type="ECO:0008006" key="3">
    <source>
        <dbReference type="Google" id="ProtNLM"/>
    </source>
</evidence>
<dbReference type="OrthoDB" id="5502675at2"/>
<dbReference type="STRING" id="391625.PPSIR1_41919"/>
<protein>
    <recommendedName>
        <fullName evidence="3">DUF1415 domain-containing protein</fullName>
    </recommendedName>
</protein>